<evidence type="ECO:0000259" key="1">
    <source>
        <dbReference type="Pfam" id="PF13358"/>
    </source>
</evidence>
<organism evidence="2 3">
    <name type="scientific">Rhizopus delemar</name>
    <dbReference type="NCBI Taxonomy" id="936053"/>
    <lineage>
        <taxon>Eukaryota</taxon>
        <taxon>Fungi</taxon>
        <taxon>Fungi incertae sedis</taxon>
        <taxon>Mucoromycota</taxon>
        <taxon>Mucoromycotina</taxon>
        <taxon>Mucoromycetes</taxon>
        <taxon>Mucorales</taxon>
        <taxon>Mucorineae</taxon>
        <taxon>Rhizopodaceae</taxon>
        <taxon>Rhizopus</taxon>
    </lineage>
</organism>
<comment type="caution">
    <text evidence="2">The sequence shown here is derived from an EMBL/GenBank/DDBJ whole genome shotgun (WGS) entry which is preliminary data.</text>
</comment>
<dbReference type="Proteomes" id="UP000740926">
    <property type="component" value="Unassembled WGS sequence"/>
</dbReference>
<sequence>MVFSDETKVNVFGSDGCKYYWSRPDYALQPYHLDLTVKGGKGSVMVWGCITYDGPGYACWIHDGTMKAVDYVNILETTLMDSLKYYGYNPEDIYFQQDKDPKHTSKLAKQWFVDNNFNSDHIYSWPAQIPDLNPIEHVWHHLKLKLSVYDTKAKGVHELWERIEKEWNTFTVDECRRYIDSMPDRCKAVIKAKGGHTRY</sequence>
<dbReference type="GO" id="GO:0003676">
    <property type="term" value="F:nucleic acid binding"/>
    <property type="evidence" value="ECO:0007669"/>
    <property type="project" value="InterPro"/>
</dbReference>
<keyword evidence="3" id="KW-1185">Reference proteome</keyword>
<dbReference type="Gene3D" id="3.30.420.10">
    <property type="entry name" value="Ribonuclease H-like superfamily/Ribonuclease H"/>
    <property type="match status" value="1"/>
</dbReference>
<name>A0A9P7C7B6_9FUNG</name>
<dbReference type="InterPro" id="IPR036397">
    <property type="entry name" value="RNaseH_sf"/>
</dbReference>
<dbReference type="AlphaFoldDB" id="A0A9P7C7B6"/>
<dbReference type="InterPro" id="IPR038717">
    <property type="entry name" value="Tc1-like_DDE_dom"/>
</dbReference>
<dbReference type="PANTHER" id="PTHR47326:SF1">
    <property type="entry name" value="HTH PSQ-TYPE DOMAIN-CONTAINING PROTEIN"/>
    <property type="match status" value="1"/>
</dbReference>
<dbReference type="Pfam" id="PF13358">
    <property type="entry name" value="DDE_3"/>
    <property type="match status" value="1"/>
</dbReference>
<evidence type="ECO:0000313" key="2">
    <source>
        <dbReference type="EMBL" id="KAG1539738.1"/>
    </source>
</evidence>
<evidence type="ECO:0000313" key="3">
    <source>
        <dbReference type="Proteomes" id="UP000740926"/>
    </source>
</evidence>
<reference evidence="2 3" key="1">
    <citation type="journal article" date="2020" name="Microb. Genom.">
        <title>Genetic diversity of clinical and environmental Mucorales isolates obtained from an investigation of mucormycosis cases among solid organ transplant recipients.</title>
        <authorList>
            <person name="Nguyen M.H."/>
            <person name="Kaul D."/>
            <person name="Muto C."/>
            <person name="Cheng S.J."/>
            <person name="Richter R.A."/>
            <person name="Bruno V.M."/>
            <person name="Liu G."/>
            <person name="Beyhan S."/>
            <person name="Sundermann A.J."/>
            <person name="Mounaud S."/>
            <person name="Pasculle A.W."/>
            <person name="Nierman W.C."/>
            <person name="Driscoll E."/>
            <person name="Cumbie R."/>
            <person name="Clancy C.J."/>
            <person name="Dupont C.L."/>
        </authorList>
    </citation>
    <scope>NUCLEOTIDE SEQUENCE [LARGE SCALE GENOMIC DNA]</scope>
    <source>
        <strain evidence="2 3">GL24</strain>
    </source>
</reference>
<dbReference type="PANTHER" id="PTHR47326">
    <property type="entry name" value="TRANSPOSABLE ELEMENT TC3 TRANSPOSASE-LIKE PROTEIN"/>
    <property type="match status" value="1"/>
</dbReference>
<dbReference type="EMBL" id="JAANIU010006923">
    <property type="protein sequence ID" value="KAG1539738.1"/>
    <property type="molecule type" value="Genomic_DNA"/>
</dbReference>
<feature type="domain" description="Tc1-like transposase DDE" evidence="1">
    <location>
        <begin position="1"/>
        <end position="146"/>
    </location>
</feature>
<protein>
    <recommendedName>
        <fullName evidence="1">Tc1-like transposase DDE domain-containing protein</fullName>
    </recommendedName>
</protein>
<gene>
    <name evidence="2" type="ORF">G6F50_014459</name>
</gene>
<accession>A0A9P7C7B6</accession>
<proteinExistence type="predicted"/>